<dbReference type="EMBL" id="CP011509">
    <property type="protein sequence ID" value="AKJ07721.1"/>
    <property type="molecule type" value="Genomic_DNA"/>
</dbReference>
<evidence type="ECO:0000313" key="3">
    <source>
        <dbReference type="EMBL" id="AKJ07721.1"/>
    </source>
</evidence>
<name>A0AAC8QHQ6_9BACT</name>
<evidence type="ECO:0000313" key="6">
    <source>
        <dbReference type="Proteomes" id="UP000256345"/>
    </source>
</evidence>
<dbReference type="Proteomes" id="UP000035579">
    <property type="component" value="Chromosome"/>
</dbReference>
<keyword evidence="6" id="KW-1185">Reference proteome</keyword>
<dbReference type="GO" id="GO:0004553">
    <property type="term" value="F:hydrolase activity, hydrolyzing O-glycosyl compounds"/>
    <property type="evidence" value="ECO:0007669"/>
    <property type="project" value="UniProtKB-ARBA"/>
</dbReference>
<organism evidence="3 5">
    <name type="scientific">Archangium gephyra</name>
    <dbReference type="NCBI Taxonomy" id="48"/>
    <lineage>
        <taxon>Bacteria</taxon>
        <taxon>Pseudomonadati</taxon>
        <taxon>Myxococcota</taxon>
        <taxon>Myxococcia</taxon>
        <taxon>Myxococcales</taxon>
        <taxon>Cystobacterineae</taxon>
        <taxon>Archangiaceae</taxon>
        <taxon>Archangium</taxon>
    </lineage>
</organism>
<dbReference type="KEGG" id="age:AA314_09347"/>
<dbReference type="Proteomes" id="UP000256345">
    <property type="component" value="Unassembled WGS sequence"/>
</dbReference>
<dbReference type="AlphaFoldDB" id="A0AAC8QHQ6"/>
<evidence type="ECO:0000259" key="2">
    <source>
        <dbReference type="Pfam" id="PF19291"/>
    </source>
</evidence>
<proteinExistence type="predicted"/>
<dbReference type="Pfam" id="PF00723">
    <property type="entry name" value="Glyco_hydro_15"/>
    <property type="match status" value="1"/>
</dbReference>
<feature type="domain" description="Trehalase-like N-terminal" evidence="2">
    <location>
        <begin position="5"/>
        <end position="158"/>
    </location>
</feature>
<dbReference type="Pfam" id="PF19291">
    <property type="entry name" value="TREH_N"/>
    <property type="match status" value="1"/>
</dbReference>
<dbReference type="GO" id="GO:0005975">
    <property type="term" value="P:carbohydrate metabolic process"/>
    <property type="evidence" value="ECO:0007669"/>
    <property type="project" value="InterPro"/>
</dbReference>
<dbReference type="PANTHER" id="PTHR31616:SF0">
    <property type="entry name" value="GLUCAN 1,4-ALPHA-GLUCOSIDASE"/>
    <property type="match status" value="1"/>
</dbReference>
<dbReference type="InterPro" id="IPR008928">
    <property type="entry name" value="6-hairpin_glycosidase_sf"/>
</dbReference>
<reference evidence="4 6" key="2">
    <citation type="submission" date="2018-08" db="EMBL/GenBank/DDBJ databases">
        <title>Genomic Encyclopedia of Archaeal and Bacterial Type Strains, Phase II (KMG-II): from individual species to whole genera.</title>
        <authorList>
            <person name="Goeker M."/>
        </authorList>
    </citation>
    <scope>NUCLEOTIDE SEQUENCE [LARGE SCALE GENOMIC DNA]</scope>
    <source>
        <strain evidence="4 6">DSM 2261</strain>
    </source>
</reference>
<reference evidence="3 5" key="1">
    <citation type="submission" date="2015-05" db="EMBL/GenBank/DDBJ databases">
        <title>Genome assembly of Archangium gephyra DSM 2261.</title>
        <authorList>
            <person name="Sharma G."/>
            <person name="Subramanian S."/>
        </authorList>
    </citation>
    <scope>NUCLEOTIDE SEQUENCE [LARGE SCALE GENOMIC DNA]</scope>
    <source>
        <strain evidence="3 5">DSM 2261</strain>
    </source>
</reference>
<dbReference type="SUPFAM" id="SSF48208">
    <property type="entry name" value="Six-hairpin glycosidases"/>
    <property type="match status" value="1"/>
</dbReference>
<dbReference type="InterPro" id="IPR011613">
    <property type="entry name" value="GH15-like"/>
</dbReference>
<feature type="domain" description="GH15-like" evidence="1">
    <location>
        <begin position="227"/>
        <end position="590"/>
    </location>
</feature>
<dbReference type="RefSeq" id="WP_047860672.1">
    <property type="nucleotide sequence ID" value="NZ_CP011509.1"/>
</dbReference>
<sequence>MPYLPVEDYGIIGDLHTVALCGINGSIDWLCFPSFDAPSVFGALLDDARGGRFQIAPTDQSCTFKQLYLPDTNILVTRFLSEDGVGEITDFMPVDDETGAGPFRHRLMRSIKVIRGAMRFRVVCRPRFDYGRATHESFRVPDGVEFHGPSLRLRLRSSAPLRLEGGDALAEVVLTQGEHHHFVLEAAGAPEAHAGRGLAAEVQEEFLRTVQFWRGWLSQSSYRGRWREMVHRSALVLKLLTYAPSGALLAAPTTSIPEAIGGRRNWDYRYTWLRDASLTLHALMRIGFARESKRFIEWLGARCSELAPDGSLQIMYGIRGEHHLAEQELPHLEGYRGSAPVRIGNEAAHQLQLDIYGALMDALHLYDRDGEPISHEMWSNVRRMLGWLTRHWRLPDEGIWEVRGGQRHFVFSKMMCWVAFDRGIRIAQARGLPADAEWAVQRDAIYDEVMREGWHPGRRAFVQAYGSEHLDASVLLMPLVRFIGPTDPRMMATLDRILEELVSDSLVYRYLPELTPDGVGGAEGTFSMCTFWLVEGLTGAGRLEEARVIFEKMLTYANHLGLYGEQIGLSGEALGNFPQAFTHLGLISAAARLDAALGGG</sequence>
<protein>
    <submittedName>
        <fullName evidence="4">GH15 family glucan-1,4-alpha-glucosidase</fullName>
    </submittedName>
    <submittedName>
        <fullName evidence="3">Glucoamylase</fullName>
    </submittedName>
</protein>
<accession>A0AAC8QHQ6</accession>
<dbReference type="InterPro" id="IPR012341">
    <property type="entry name" value="6hp_glycosidase-like_sf"/>
</dbReference>
<gene>
    <name evidence="3" type="ORF">AA314_09347</name>
    <name evidence="4" type="ORF">ATI61_107170</name>
</gene>
<dbReference type="Gene3D" id="1.50.10.10">
    <property type="match status" value="1"/>
</dbReference>
<dbReference type="PANTHER" id="PTHR31616">
    <property type="entry name" value="TREHALASE"/>
    <property type="match status" value="1"/>
</dbReference>
<evidence type="ECO:0000259" key="1">
    <source>
        <dbReference type="Pfam" id="PF00723"/>
    </source>
</evidence>
<evidence type="ECO:0000313" key="4">
    <source>
        <dbReference type="EMBL" id="REG29474.1"/>
    </source>
</evidence>
<dbReference type="EMBL" id="QUMU01000007">
    <property type="protein sequence ID" value="REG29474.1"/>
    <property type="molecule type" value="Genomic_DNA"/>
</dbReference>
<evidence type="ECO:0000313" key="5">
    <source>
        <dbReference type="Proteomes" id="UP000035579"/>
    </source>
</evidence>
<dbReference type="InterPro" id="IPR045582">
    <property type="entry name" value="Trehalase-like_N"/>
</dbReference>